<gene>
    <name evidence="7" type="ORF">FE257_001013</name>
</gene>
<dbReference type="Gene3D" id="3.90.180.10">
    <property type="entry name" value="Medium-chain alcohol dehydrogenases, catalytic domain"/>
    <property type="match status" value="1"/>
</dbReference>
<evidence type="ECO:0000256" key="4">
    <source>
        <dbReference type="ARBA" id="ARBA00022833"/>
    </source>
</evidence>
<evidence type="ECO:0000256" key="5">
    <source>
        <dbReference type="ARBA" id="ARBA00023002"/>
    </source>
</evidence>
<dbReference type="GO" id="GO:0046872">
    <property type="term" value="F:metal ion binding"/>
    <property type="evidence" value="ECO:0007669"/>
    <property type="project" value="UniProtKB-KW"/>
</dbReference>
<dbReference type="EMBL" id="VCAU01000011">
    <property type="protein sequence ID" value="KAF9892611.1"/>
    <property type="molecule type" value="Genomic_DNA"/>
</dbReference>
<dbReference type="AlphaFoldDB" id="A0AAD4CU59"/>
<dbReference type="Proteomes" id="UP001194746">
    <property type="component" value="Unassembled WGS sequence"/>
</dbReference>
<dbReference type="InterPro" id="IPR020843">
    <property type="entry name" value="ER"/>
</dbReference>
<feature type="domain" description="Enoyl reductase (ER)" evidence="6">
    <location>
        <begin position="18"/>
        <end position="354"/>
    </location>
</feature>
<evidence type="ECO:0000256" key="3">
    <source>
        <dbReference type="ARBA" id="ARBA00022723"/>
    </source>
</evidence>
<dbReference type="InterPro" id="IPR013149">
    <property type="entry name" value="ADH-like_C"/>
</dbReference>
<name>A0AAD4CU59_ASPNN</name>
<dbReference type="SUPFAM" id="SSF50129">
    <property type="entry name" value="GroES-like"/>
    <property type="match status" value="1"/>
</dbReference>
<dbReference type="SMART" id="SM00829">
    <property type="entry name" value="PKS_ER"/>
    <property type="match status" value="1"/>
</dbReference>
<accession>A0AAD4CU59</accession>
<evidence type="ECO:0000259" key="6">
    <source>
        <dbReference type="SMART" id="SM00829"/>
    </source>
</evidence>
<sequence length="357" mass="37552">MGSHTPTTMKAALCKEFGQPIVIEEVPVPVPTGRELLVRVQAASLCHSDLTITSGALGSLPRPFIIGHEAVSIVEALGPDATGYGIKIGDSIGAPLWHGMCLECLDCKEHGPDFCPKKLTKGVSAPGYFSEYTLVDAACAVVLPAGDAASTAALSPLFCAGITVWDALERAKLQSGDTVAIIGAGGLGGLAARYAQAMGGKVIVLDVLDDQLHNLKGKGVADEILNTRSVAPEEVPAVVAALNKGRLVDVAIVTSGALPAYQTGLSIIRTQGRLIAVGIPHQELALQLAVFTGRCISLIGAKVPGQRSAQKCVDFSVRKGIMPEIHPRKFKLEDINEMMQLMEQGQVQEGRMVVQFF</sequence>
<evidence type="ECO:0000313" key="8">
    <source>
        <dbReference type="Proteomes" id="UP001194746"/>
    </source>
</evidence>
<reference evidence="7" key="2">
    <citation type="submission" date="2020-02" db="EMBL/GenBank/DDBJ databases">
        <authorList>
            <person name="Gilchrist C.L.M."/>
            <person name="Chooi Y.-H."/>
        </authorList>
    </citation>
    <scope>NUCLEOTIDE SEQUENCE</scope>
    <source>
        <strain evidence="7">MST-FP2251</strain>
    </source>
</reference>
<keyword evidence="4" id="KW-0862">Zinc</keyword>
<evidence type="ECO:0000256" key="2">
    <source>
        <dbReference type="ARBA" id="ARBA00008072"/>
    </source>
</evidence>
<dbReference type="Pfam" id="PF08240">
    <property type="entry name" value="ADH_N"/>
    <property type="match status" value="1"/>
</dbReference>
<comment type="cofactor">
    <cofactor evidence="1">
        <name>Zn(2+)</name>
        <dbReference type="ChEBI" id="CHEBI:29105"/>
    </cofactor>
</comment>
<comment type="caution">
    <text evidence="7">The sequence shown here is derived from an EMBL/GenBank/DDBJ whole genome shotgun (WGS) entry which is preliminary data.</text>
</comment>
<organism evidence="7 8">
    <name type="scientific">Aspergillus nanangensis</name>
    <dbReference type="NCBI Taxonomy" id="2582783"/>
    <lineage>
        <taxon>Eukaryota</taxon>
        <taxon>Fungi</taxon>
        <taxon>Dikarya</taxon>
        <taxon>Ascomycota</taxon>
        <taxon>Pezizomycotina</taxon>
        <taxon>Eurotiomycetes</taxon>
        <taxon>Eurotiomycetidae</taxon>
        <taxon>Eurotiales</taxon>
        <taxon>Aspergillaceae</taxon>
        <taxon>Aspergillus</taxon>
        <taxon>Aspergillus subgen. Circumdati</taxon>
    </lineage>
</organism>
<comment type="similarity">
    <text evidence="2">Belongs to the zinc-containing alcohol dehydrogenase family.</text>
</comment>
<evidence type="ECO:0000313" key="7">
    <source>
        <dbReference type="EMBL" id="KAF9892611.1"/>
    </source>
</evidence>
<dbReference type="PANTHER" id="PTHR42940">
    <property type="entry name" value="ALCOHOL DEHYDROGENASE 1-RELATED"/>
    <property type="match status" value="1"/>
</dbReference>
<keyword evidence="8" id="KW-1185">Reference proteome</keyword>
<dbReference type="SUPFAM" id="SSF51735">
    <property type="entry name" value="NAD(P)-binding Rossmann-fold domains"/>
    <property type="match status" value="1"/>
</dbReference>
<dbReference type="GO" id="GO:0005737">
    <property type="term" value="C:cytoplasm"/>
    <property type="evidence" value="ECO:0007669"/>
    <property type="project" value="TreeGrafter"/>
</dbReference>
<evidence type="ECO:0000256" key="1">
    <source>
        <dbReference type="ARBA" id="ARBA00001947"/>
    </source>
</evidence>
<keyword evidence="5" id="KW-0560">Oxidoreductase</keyword>
<dbReference type="InterPro" id="IPR013154">
    <property type="entry name" value="ADH-like_N"/>
</dbReference>
<protein>
    <recommendedName>
        <fullName evidence="6">Enoyl reductase (ER) domain-containing protein</fullName>
    </recommendedName>
</protein>
<keyword evidence="3" id="KW-0479">Metal-binding</keyword>
<dbReference type="InterPro" id="IPR036291">
    <property type="entry name" value="NAD(P)-bd_dom_sf"/>
</dbReference>
<dbReference type="Gene3D" id="3.40.50.720">
    <property type="entry name" value="NAD(P)-binding Rossmann-like Domain"/>
    <property type="match status" value="1"/>
</dbReference>
<dbReference type="Pfam" id="PF00107">
    <property type="entry name" value="ADH_zinc_N"/>
    <property type="match status" value="1"/>
</dbReference>
<dbReference type="GO" id="GO:0004022">
    <property type="term" value="F:alcohol dehydrogenase (NAD+) activity"/>
    <property type="evidence" value="ECO:0007669"/>
    <property type="project" value="TreeGrafter"/>
</dbReference>
<dbReference type="PANTHER" id="PTHR42940:SF8">
    <property type="entry name" value="VACUOLAR PROTEIN SORTING-ASSOCIATED PROTEIN 11"/>
    <property type="match status" value="1"/>
</dbReference>
<proteinExistence type="inferred from homology"/>
<reference evidence="7" key="1">
    <citation type="journal article" date="2019" name="Beilstein J. Org. Chem.">
        <title>Nanangenines: drimane sesquiterpenoids as the dominant metabolite cohort of a novel Australian fungus, Aspergillus nanangensis.</title>
        <authorList>
            <person name="Lacey H.J."/>
            <person name="Gilchrist C.L.M."/>
            <person name="Crombie A."/>
            <person name="Kalaitzis J.A."/>
            <person name="Vuong D."/>
            <person name="Rutledge P.J."/>
            <person name="Turner P."/>
            <person name="Pitt J.I."/>
            <person name="Lacey E."/>
            <person name="Chooi Y.H."/>
            <person name="Piggott A.M."/>
        </authorList>
    </citation>
    <scope>NUCLEOTIDE SEQUENCE</scope>
    <source>
        <strain evidence="7">MST-FP2251</strain>
    </source>
</reference>
<dbReference type="InterPro" id="IPR011032">
    <property type="entry name" value="GroES-like_sf"/>
</dbReference>